<accession>A0AAD9L4J0</accession>
<proteinExistence type="predicted"/>
<protein>
    <recommendedName>
        <fullName evidence="4">Transmembrane protein</fullName>
    </recommendedName>
</protein>
<feature type="transmembrane region" description="Helical" evidence="1">
    <location>
        <begin position="48"/>
        <end position="74"/>
    </location>
</feature>
<comment type="caution">
    <text evidence="2">The sequence shown here is derived from an EMBL/GenBank/DDBJ whole genome shotgun (WGS) entry which is preliminary data.</text>
</comment>
<gene>
    <name evidence="2" type="ORF">NP493_340g00007</name>
</gene>
<keyword evidence="1" id="KW-0472">Membrane</keyword>
<keyword evidence="1" id="KW-1133">Transmembrane helix</keyword>
<dbReference type="Proteomes" id="UP001209878">
    <property type="component" value="Unassembled WGS sequence"/>
</dbReference>
<evidence type="ECO:0008006" key="4">
    <source>
        <dbReference type="Google" id="ProtNLM"/>
    </source>
</evidence>
<dbReference type="AlphaFoldDB" id="A0AAD9L4J0"/>
<evidence type="ECO:0000313" key="2">
    <source>
        <dbReference type="EMBL" id="KAK2182705.1"/>
    </source>
</evidence>
<reference evidence="2" key="1">
    <citation type="journal article" date="2023" name="Mol. Biol. Evol.">
        <title>Third-Generation Sequencing Reveals the Adaptive Role of the Epigenome in Three Deep-Sea Polychaetes.</title>
        <authorList>
            <person name="Perez M."/>
            <person name="Aroh O."/>
            <person name="Sun Y."/>
            <person name="Lan Y."/>
            <person name="Juniper S.K."/>
            <person name="Young C.R."/>
            <person name="Angers B."/>
            <person name="Qian P.Y."/>
        </authorList>
    </citation>
    <scope>NUCLEOTIDE SEQUENCE</scope>
    <source>
        <strain evidence="2">R07B-5</strain>
    </source>
</reference>
<sequence>MANEPFSCASCCCFKGCQWCVIGLVYFFILLPTGLLLMIHGYNTSTALTLGLGVLVVIVSTCGMPGAIFGCRWWRRHRRKQRRQAAFSSNGSTKLVDSSFDVIATESIAPPVV</sequence>
<organism evidence="2 3">
    <name type="scientific">Ridgeia piscesae</name>
    <name type="common">Tubeworm</name>
    <dbReference type="NCBI Taxonomy" id="27915"/>
    <lineage>
        <taxon>Eukaryota</taxon>
        <taxon>Metazoa</taxon>
        <taxon>Spiralia</taxon>
        <taxon>Lophotrochozoa</taxon>
        <taxon>Annelida</taxon>
        <taxon>Polychaeta</taxon>
        <taxon>Sedentaria</taxon>
        <taxon>Canalipalpata</taxon>
        <taxon>Sabellida</taxon>
        <taxon>Siboglinidae</taxon>
        <taxon>Ridgeia</taxon>
    </lineage>
</organism>
<dbReference type="EMBL" id="JAODUO010000339">
    <property type="protein sequence ID" value="KAK2182705.1"/>
    <property type="molecule type" value="Genomic_DNA"/>
</dbReference>
<name>A0AAD9L4J0_RIDPI</name>
<keyword evidence="1" id="KW-0812">Transmembrane</keyword>
<evidence type="ECO:0000256" key="1">
    <source>
        <dbReference type="SAM" id="Phobius"/>
    </source>
</evidence>
<keyword evidence="3" id="KW-1185">Reference proteome</keyword>
<evidence type="ECO:0000313" key="3">
    <source>
        <dbReference type="Proteomes" id="UP001209878"/>
    </source>
</evidence>
<feature type="transmembrane region" description="Helical" evidence="1">
    <location>
        <begin position="21"/>
        <end position="42"/>
    </location>
</feature>